<dbReference type="EMBL" id="MU277202">
    <property type="protein sequence ID" value="KAI0063610.1"/>
    <property type="molecule type" value="Genomic_DNA"/>
</dbReference>
<gene>
    <name evidence="1" type="ORF">BV25DRAFT_397569</name>
</gene>
<dbReference type="Proteomes" id="UP000814140">
    <property type="component" value="Unassembled WGS sequence"/>
</dbReference>
<evidence type="ECO:0000313" key="2">
    <source>
        <dbReference type="Proteomes" id="UP000814140"/>
    </source>
</evidence>
<reference evidence="1" key="1">
    <citation type="submission" date="2021-03" db="EMBL/GenBank/DDBJ databases">
        <authorList>
            <consortium name="DOE Joint Genome Institute"/>
            <person name="Ahrendt S."/>
            <person name="Looney B.P."/>
            <person name="Miyauchi S."/>
            <person name="Morin E."/>
            <person name="Drula E."/>
            <person name="Courty P.E."/>
            <person name="Chicoki N."/>
            <person name="Fauchery L."/>
            <person name="Kohler A."/>
            <person name="Kuo A."/>
            <person name="Labutti K."/>
            <person name="Pangilinan J."/>
            <person name="Lipzen A."/>
            <person name="Riley R."/>
            <person name="Andreopoulos W."/>
            <person name="He G."/>
            <person name="Johnson J."/>
            <person name="Barry K.W."/>
            <person name="Grigoriev I.V."/>
            <person name="Nagy L."/>
            <person name="Hibbett D."/>
            <person name="Henrissat B."/>
            <person name="Matheny P.B."/>
            <person name="Labbe J."/>
            <person name="Martin F."/>
        </authorList>
    </citation>
    <scope>NUCLEOTIDE SEQUENCE</scope>
    <source>
        <strain evidence="1">HHB10654</strain>
    </source>
</reference>
<reference evidence="1" key="2">
    <citation type="journal article" date="2022" name="New Phytol.">
        <title>Evolutionary transition to the ectomycorrhizal habit in the genomes of a hyperdiverse lineage of mushroom-forming fungi.</title>
        <authorList>
            <person name="Looney B."/>
            <person name="Miyauchi S."/>
            <person name="Morin E."/>
            <person name="Drula E."/>
            <person name="Courty P.E."/>
            <person name="Kohler A."/>
            <person name="Kuo A."/>
            <person name="LaButti K."/>
            <person name="Pangilinan J."/>
            <person name="Lipzen A."/>
            <person name="Riley R."/>
            <person name="Andreopoulos W."/>
            <person name="He G."/>
            <person name="Johnson J."/>
            <person name="Nolan M."/>
            <person name="Tritt A."/>
            <person name="Barry K.W."/>
            <person name="Grigoriev I.V."/>
            <person name="Nagy L.G."/>
            <person name="Hibbett D."/>
            <person name="Henrissat B."/>
            <person name="Matheny P.B."/>
            <person name="Labbe J."/>
            <person name="Martin F.M."/>
        </authorList>
    </citation>
    <scope>NUCLEOTIDE SEQUENCE</scope>
    <source>
        <strain evidence="1">HHB10654</strain>
    </source>
</reference>
<sequence>MAGLTSPLARKVICFVWIIAILLSEIGFFFSSTNTCTWPDPKSVSTATDAVQHVLIVADPQILDEDSYPGRNKWLMALSVFVVDMNLRKSWRVVKHKQPDAIVFLGDMMDNGRANTSSQQCVYSFSHSVTASLMLACLLPRHQAYLERFRHIFSAPRSLPVYYTPGNHDVGLGHMPDASSLARLRYKTAFGPLNQHIFLANHSIALIDAPALVDDDRLRASSRQSDALPRELQEIQFIRSLNNAGDKPLILFSHIPLTRPYNADCGPLREKGHVDAGSGYGYENTLSPETSNMLLKTFRPSLIFSGDDHDYCEYRHELPTDRENPTNTAPRTVLEVTVKSFSMAMGIRRPGFHLLSLAAPEAPAGVETFAHRPCVLPDQIKIYLGVYVPLLVLTLIAVVYLGYMASDGVAPMREKRDGSIERKEGSPRLPLPASASTSSSKWRSHGQPGIVRRVWGEFYRIAWPPLLLYGLIVLMLFW</sequence>
<proteinExistence type="predicted"/>
<comment type="caution">
    <text evidence="1">The sequence shown here is derived from an EMBL/GenBank/DDBJ whole genome shotgun (WGS) entry which is preliminary data.</text>
</comment>
<name>A0ACB8T5S6_9AGAM</name>
<protein>
    <submittedName>
        <fullName evidence="1">Metallo-dependent phosphatase</fullName>
    </submittedName>
</protein>
<keyword evidence="2" id="KW-1185">Reference proteome</keyword>
<accession>A0ACB8T5S6</accession>
<organism evidence="1 2">
    <name type="scientific">Artomyces pyxidatus</name>
    <dbReference type="NCBI Taxonomy" id="48021"/>
    <lineage>
        <taxon>Eukaryota</taxon>
        <taxon>Fungi</taxon>
        <taxon>Dikarya</taxon>
        <taxon>Basidiomycota</taxon>
        <taxon>Agaricomycotina</taxon>
        <taxon>Agaricomycetes</taxon>
        <taxon>Russulales</taxon>
        <taxon>Auriscalpiaceae</taxon>
        <taxon>Artomyces</taxon>
    </lineage>
</organism>
<evidence type="ECO:0000313" key="1">
    <source>
        <dbReference type="EMBL" id="KAI0063610.1"/>
    </source>
</evidence>